<dbReference type="GO" id="GO:0019843">
    <property type="term" value="F:rRNA binding"/>
    <property type="evidence" value="ECO:0007669"/>
    <property type="project" value="InterPro"/>
</dbReference>
<name>A0A2K8NRS5_9MOLU</name>
<evidence type="ECO:0000313" key="4">
    <source>
        <dbReference type="Proteomes" id="UP000232222"/>
    </source>
</evidence>
<accession>A0A2K8NRS5</accession>
<dbReference type="Proteomes" id="UP000232222">
    <property type="component" value="Chromosome"/>
</dbReference>
<evidence type="ECO:0000259" key="2">
    <source>
        <dbReference type="Pfam" id="PF00163"/>
    </source>
</evidence>
<dbReference type="AlphaFoldDB" id="A0A2K8NRS5"/>
<protein>
    <recommendedName>
        <fullName evidence="2">Small ribosomal subunit protein uS4 N-terminal domain-containing protein</fullName>
    </recommendedName>
</protein>
<organism evidence="3 4">
    <name type="scientific">Entomoplasma freundtii</name>
    <dbReference type="NCBI Taxonomy" id="74700"/>
    <lineage>
        <taxon>Bacteria</taxon>
        <taxon>Bacillati</taxon>
        <taxon>Mycoplasmatota</taxon>
        <taxon>Mollicutes</taxon>
        <taxon>Entomoplasmatales</taxon>
        <taxon>Entomoplasmataceae</taxon>
        <taxon>Entomoplasma</taxon>
    </lineage>
</organism>
<keyword evidence="4" id="KW-1185">Reference proteome</keyword>
<comment type="similarity">
    <text evidence="1">Belongs to the universal ribosomal protein uS4 family.</text>
</comment>
<feature type="domain" description="Small ribosomal subunit protein uS4 N-terminal" evidence="2">
    <location>
        <begin position="9"/>
        <end position="60"/>
    </location>
</feature>
<dbReference type="EMBL" id="CP024962">
    <property type="protein sequence ID" value="ATZ16246.1"/>
    <property type="molecule type" value="Genomic_DNA"/>
</dbReference>
<proteinExistence type="inferred from homology"/>
<evidence type="ECO:0000256" key="1">
    <source>
        <dbReference type="ARBA" id="ARBA00007465"/>
    </source>
</evidence>
<dbReference type="RefSeq" id="WP_100609200.1">
    <property type="nucleotide sequence ID" value="NZ_CP024962.1"/>
</dbReference>
<dbReference type="InterPro" id="IPR001912">
    <property type="entry name" value="Ribosomal_uS4_N"/>
</dbReference>
<sequence>MGFWSNLKQKREEKKCALAEDVNECLEKVRHKHGSRRARADYSKALEENDKARFNHAIVEDIDAEIKRTCQQLDDLIEDPHIHSQGFISPKQGVHVFAKELVERNTYIPETEKKKPRHKAQTPSN</sequence>
<gene>
    <name evidence="3" type="ORF">EFREU_v1c02190</name>
</gene>
<dbReference type="Pfam" id="PF00163">
    <property type="entry name" value="Ribosomal_S4"/>
    <property type="match status" value="1"/>
</dbReference>
<reference evidence="3 4" key="1">
    <citation type="submission" date="2017-11" db="EMBL/GenBank/DDBJ databases">
        <title>Genome sequence of Entomoplasma freundtii BARC 318 (ATCC 51999).</title>
        <authorList>
            <person name="Lo W.-S."/>
            <person name="Gasparich G.E."/>
            <person name="Kuo C.-H."/>
        </authorList>
    </citation>
    <scope>NUCLEOTIDE SEQUENCE [LARGE SCALE GENOMIC DNA]</scope>
    <source>
        <strain evidence="3 4">BARC 318</strain>
    </source>
</reference>
<evidence type="ECO:0000313" key="3">
    <source>
        <dbReference type="EMBL" id="ATZ16246.1"/>
    </source>
</evidence>
<dbReference type="KEGG" id="efr:EFREU_v1c02190"/>